<feature type="transmembrane region" description="Helical" evidence="2">
    <location>
        <begin position="322"/>
        <end position="344"/>
    </location>
</feature>
<comment type="caution">
    <text evidence="3">The sequence shown here is derived from an EMBL/GenBank/DDBJ whole genome shotgun (WGS) entry which is preliminary data.</text>
</comment>
<dbReference type="Gene3D" id="2.60.120.260">
    <property type="entry name" value="Galactose-binding domain-like"/>
    <property type="match status" value="2"/>
</dbReference>
<reference evidence="3" key="1">
    <citation type="submission" date="2020-11" db="EMBL/GenBank/DDBJ databases">
        <authorList>
            <consortium name="DOE Joint Genome Institute"/>
            <person name="Ahrendt S."/>
            <person name="Riley R."/>
            <person name="Andreopoulos W."/>
            <person name="LaButti K."/>
            <person name="Pangilinan J."/>
            <person name="Ruiz-duenas F.J."/>
            <person name="Barrasa J.M."/>
            <person name="Sanchez-Garcia M."/>
            <person name="Camarero S."/>
            <person name="Miyauchi S."/>
            <person name="Serrano A."/>
            <person name="Linde D."/>
            <person name="Babiker R."/>
            <person name="Drula E."/>
            <person name="Ayuso-Fernandez I."/>
            <person name="Pacheco R."/>
            <person name="Padilla G."/>
            <person name="Ferreira P."/>
            <person name="Barriuso J."/>
            <person name="Kellner H."/>
            <person name="Castanera R."/>
            <person name="Alfaro M."/>
            <person name="Ramirez L."/>
            <person name="Pisabarro A.G."/>
            <person name="Kuo A."/>
            <person name="Tritt A."/>
            <person name="Lipzen A."/>
            <person name="He G."/>
            <person name="Yan M."/>
            <person name="Ng V."/>
            <person name="Cullen D."/>
            <person name="Martin F."/>
            <person name="Rosso M.-N."/>
            <person name="Henrissat B."/>
            <person name="Hibbett D."/>
            <person name="Martinez A.T."/>
            <person name="Grigoriev I.V."/>
        </authorList>
    </citation>
    <scope>NUCLEOTIDE SEQUENCE</scope>
    <source>
        <strain evidence="3">AH 44721</strain>
    </source>
</reference>
<organism evidence="3 4">
    <name type="scientific">Gymnopilus junonius</name>
    <name type="common">Spectacular rustgill mushroom</name>
    <name type="synonym">Gymnopilus spectabilis subsp. junonius</name>
    <dbReference type="NCBI Taxonomy" id="109634"/>
    <lineage>
        <taxon>Eukaryota</taxon>
        <taxon>Fungi</taxon>
        <taxon>Dikarya</taxon>
        <taxon>Basidiomycota</taxon>
        <taxon>Agaricomycotina</taxon>
        <taxon>Agaricomycetes</taxon>
        <taxon>Agaricomycetidae</taxon>
        <taxon>Agaricales</taxon>
        <taxon>Agaricineae</taxon>
        <taxon>Hymenogastraceae</taxon>
        <taxon>Gymnopilus</taxon>
    </lineage>
</organism>
<protein>
    <recommendedName>
        <fullName evidence="5">Transmembrane protein</fullName>
    </recommendedName>
</protein>
<keyword evidence="4" id="KW-1185">Reference proteome</keyword>
<evidence type="ECO:0008006" key="5">
    <source>
        <dbReference type="Google" id="ProtNLM"/>
    </source>
</evidence>
<keyword evidence="2" id="KW-0472">Membrane</keyword>
<dbReference type="OrthoDB" id="3258237at2759"/>
<evidence type="ECO:0000256" key="1">
    <source>
        <dbReference type="SAM" id="MobiDB-lite"/>
    </source>
</evidence>
<evidence type="ECO:0000313" key="3">
    <source>
        <dbReference type="EMBL" id="KAF8904427.1"/>
    </source>
</evidence>
<dbReference type="Proteomes" id="UP000724874">
    <property type="component" value="Unassembled WGS sequence"/>
</dbReference>
<dbReference type="EMBL" id="JADNYJ010000026">
    <property type="protein sequence ID" value="KAF8904427.1"/>
    <property type="molecule type" value="Genomic_DNA"/>
</dbReference>
<sequence length="479" mass="49548">MASFNVTVEDSSPLIVYAPAGAWMDTPANDPLASSYLGDSYHVAATQGATATITFSGTGLSIYGGHRSNYGTYSISVDGQTITSGTAQASDASARQLLGTASGLQYGSHTAILTNTGGGSIDIDSVDFEAQVGLPGSVAVQRTFDDNDSAISYSPSATAWQANSDTAFFDGTLHFSQTTGASASLTFSGDAIAIYGTVAPDHANTAVSLDGNSEVMPGGSSGMSSVLHSQVLLYYRSDLGPGQHTVVLSGNSQTTATPFVDLDFIDVFDAAQSPDVSSSASIPSGTVAAENTPVASAVSSTPPPSLASSISSRSHLSTGAKVGAVLGGLIALLLLLAVFGFLFLRRTRTRSKAIEKSMISVSPILPMQRDPKALEAGVRVLENPVFPLPPPTVSMRHSITPSYYSDPEFSGHSRGGSVMSSQSTTPLVPSVPILSVPPARVVPRKPVPPNLGFDTNGSPARPSKRPPTMDFTIMEDYRV</sequence>
<evidence type="ECO:0000313" key="4">
    <source>
        <dbReference type="Proteomes" id="UP000724874"/>
    </source>
</evidence>
<gene>
    <name evidence="3" type="ORF">CPB84DRAFT_1773014</name>
</gene>
<evidence type="ECO:0000256" key="2">
    <source>
        <dbReference type="SAM" id="Phobius"/>
    </source>
</evidence>
<accession>A0A9P5NRW4</accession>
<name>A0A9P5NRW4_GYMJU</name>
<keyword evidence="2" id="KW-0812">Transmembrane</keyword>
<dbReference type="AlphaFoldDB" id="A0A9P5NRW4"/>
<feature type="region of interest" description="Disordered" evidence="1">
    <location>
        <begin position="446"/>
        <end position="469"/>
    </location>
</feature>
<keyword evidence="2" id="KW-1133">Transmembrane helix</keyword>
<feature type="region of interest" description="Disordered" evidence="1">
    <location>
        <begin position="410"/>
        <end position="431"/>
    </location>
</feature>
<proteinExistence type="predicted"/>